<protein>
    <submittedName>
        <fullName evidence="2">Uncharacterized protein</fullName>
    </submittedName>
</protein>
<accession>A0AAN9P7N4</accession>
<feature type="compositionally biased region" description="Basic and acidic residues" evidence="1">
    <location>
        <begin position="10"/>
        <end position="26"/>
    </location>
</feature>
<evidence type="ECO:0000313" key="2">
    <source>
        <dbReference type="EMBL" id="KAK7288440.1"/>
    </source>
</evidence>
<reference evidence="2 3" key="1">
    <citation type="submission" date="2024-01" db="EMBL/GenBank/DDBJ databases">
        <title>The genomes of 5 underutilized Papilionoideae crops provide insights into root nodulation and disease resistanc.</title>
        <authorList>
            <person name="Yuan L."/>
        </authorList>
    </citation>
    <scope>NUCLEOTIDE SEQUENCE [LARGE SCALE GENOMIC DNA]</scope>
    <source>
        <strain evidence="2">ZHUSHIDOU_FW_LH</strain>
        <tissue evidence="2">Leaf</tissue>
    </source>
</reference>
<dbReference type="Proteomes" id="UP001372338">
    <property type="component" value="Unassembled WGS sequence"/>
</dbReference>
<feature type="region of interest" description="Disordered" evidence="1">
    <location>
        <begin position="1"/>
        <end position="58"/>
    </location>
</feature>
<organism evidence="2 3">
    <name type="scientific">Crotalaria pallida</name>
    <name type="common">Smooth rattlebox</name>
    <name type="synonym">Crotalaria striata</name>
    <dbReference type="NCBI Taxonomy" id="3830"/>
    <lineage>
        <taxon>Eukaryota</taxon>
        <taxon>Viridiplantae</taxon>
        <taxon>Streptophyta</taxon>
        <taxon>Embryophyta</taxon>
        <taxon>Tracheophyta</taxon>
        <taxon>Spermatophyta</taxon>
        <taxon>Magnoliopsida</taxon>
        <taxon>eudicotyledons</taxon>
        <taxon>Gunneridae</taxon>
        <taxon>Pentapetalae</taxon>
        <taxon>rosids</taxon>
        <taxon>fabids</taxon>
        <taxon>Fabales</taxon>
        <taxon>Fabaceae</taxon>
        <taxon>Papilionoideae</taxon>
        <taxon>50 kb inversion clade</taxon>
        <taxon>genistoids sensu lato</taxon>
        <taxon>core genistoids</taxon>
        <taxon>Crotalarieae</taxon>
        <taxon>Crotalaria</taxon>
    </lineage>
</organism>
<comment type="caution">
    <text evidence="2">The sequence shown here is derived from an EMBL/GenBank/DDBJ whole genome shotgun (WGS) entry which is preliminary data.</text>
</comment>
<gene>
    <name evidence="2" type="ORF">RIF29_01899</name>
</gene>
<name>A0AAN9P7N4_CROPI</name>
<proteinExistence type="predicted"/>
<evidence type="ECO:0000256" key="1">
    <source>
        <dbReference type="SAM" id="MobiDB-lite"/>
    </source>
</evidence>
<keyword evidence="3" id="KW-1185">Reference proteome</keyword>
<dbReference type="AlphaFoldDB" id="A0AAN9P7N4"/>
<sequence>MKSQFPDFSLEDKTDFEGEGSDEARNQRGQLLDQNNHSPKGWQVYTRRKKGTRGNQKGGELVRIHMGSEFNGLGLGTYHSGSVRLHLRSWMLPILTISVPV</sequence>
<evidence type="ECO:0000313" key="3">
    <source>
        <dbReference type="Proteomes" id="UP001372338"/>
    </source>
</evidence>
<dbReference type="EMBL" id="JAYWIO010000001">
    <property type="protein sequence ID" value="KAK7288440.1"/>
    <property type="molecule type" value="Genomic_DNA"/>
</dbReference>
<feature type="compositionally biased region" description="Polar residues" evidence="1">
    <location>
        <begin position="27"/>
        <end position="38"/>
    </location>
</feature>